<proteinExistence type="predicted"/>
<name>A0ACC6KUM8_9SPHI</name>
<reference evidence="1" key="1">
    <citation type="submission" date="2023-07" db="EMBL/GenBank/DDBJ databases">
        <title>Sorghum-associated microbial communities from plants grown in Nebraska, USA.</title>
        <authorList>
            <person name="Schachtman D."/>
        </authorList>
    </citation>
    <scope>NUCLEOTIDE SEQUENCE</scope>
    <source>
        <strain evidence="1">2697</strain>
    </source>
</reference>
<comment type="caution">
    <text evidence="1">The sequence shown here is derived from an EMBL/GenBank/DDBJ whole genome shotgun (WGS) entry which is preliminary data.</text>
</comment>
<evidence type="ECO:0000313" key="1">
    <source>
        <dbReference type="EMBL" id="MDR6782823.1"/>
    </source>
</evidence>
<dbReference type="Proteomes" id="UP001246858">
    <property type="component" value="Unassembled WGS sequence"/>
</dbReference>
<evidence type="ECO:0000313" key="2">
    <source>
        <dbReference type="Proteomes" id="UP001246858"/>
    </source>
</evidence>
<accession>A0ACC6KUM8</accession>
<sequence length="191" mass="22713">MADYKELSDAELVGLLRVSDDTAFIEIFNRYSTLLFSFTYRRLNDKELSKDLVHDAFAGIWEKRFTVNIPGELAAFLFVVVKNRILDHYKHQKVLHKYADHFQEYLNQTQNNTDHLARHNELSTLIEKEIAALPEKMREVFELSRKTDMNRKQISEYLNMPENTVKTNLHRALKILRSKLHLFLLFLLWML</sequence>
<gene>
    <name evidence="1" type="ORF">J2X78_001375</name>
</gene>
<keyword evidence="2" id="KW-1185">Reference proteome</keyword>
<protein>
    <submittedName>
        <fullName evidence="1">RNA polymerase sigma-70 factor (Family 1)</fullName>
    </submittedName>
</protein>
<dbReference type="EMBL" id="JAVDTF010000001">
    <property type="protein sequence ID" value="MDR6782823.1"/>
    <property type="molecule type" value="Genomic_DNA"/>
</dbReference>
<organism evidence="1 2">
    <name type="scientific">Pedobacter africanus</name>
    <dbReference type="NCBI Taxonomy" id="151894"/>
    <lineage>
        <taxon>Bacteria</taxon>
        <taxon>Pseudomonadati</taxon>
        <taxon>Bacteroidota</taxon>
        <taxon>Sphingobacteriia</taxon>
        <taxon>Sphingobacteriales</taxon>
        <taxon>Sphingobacteriaceae</taxon>
        <taxon>Pedobacter</taxon>
    </lineage>
</organism>